<evidence type="ECO:0000256" key="2">
    <source>
        <dbReference type="ARBA" id="ARBA00022487"/>
    </source>
</evidence>
<dbReference type="NCBIfam" id="TIGR01840">
    <property type="entry name" value="esterase_phb"/>
    <property type="match status" value="1"/>
</dbReference>
<feature type="signal peptide" evidence="9">
    <location>
        <begin position="1"/>
        <end position="22"/>
    </location>
</feature>
<name>A0AAJ0GUN8_9PEZI</name>
<keyword evidence="11" id="KW-1185">Reference proteome</keyword>
<dbReference type="GO" id="GO:0045493">
    <property type="term" value="P:xylan catabolic process"/>
    <property type="evidence" value="ECO:0007669"/>
    <property type="project" value="UniProtKB-UniRule"/>
</dbReference>
<evidence type="ECO:0000256" key="5">
    <source>
        <dbReference type="ARBA" id="ARBA00022801"/>
    </source>
</evidence>
<dbReference type="RefSeq" id="XP_062722182.1">
    <property type="nucleotide sequence ID" value="XM_062866820.1"/>
</dbReference>
<dbReference type="Proteomes" id="UP001273166">
    <property type="component" value="Unassembled WGS sequence"/>
</dbReference>
<evidence type="ECO:0000313" key="10">
    <source>
        <dbReference type="EMBL" id="KAK3306402.1"/>
    </source>
</evidence>
<organism evidence="10 11">
    <name type="scientific">Chaetomium strumarium</name>
    <dbReference type="NCBI Taxonomy" id="1170767"/>
    <lineage>
        <taxon>Eukaryota</taxon>
        <taxon>Fungi</taxon>
        <taxon>Dikarya</taxon>
        <taxon>Ascomycota</taxon>
        <taxon>Pezizomycotina</taxon>
        <taxon>Sordariomycetes</taxon>
        <taxon>Sordariomycetidae</taxon>
        <taxon>Sordariales</taxon>
        <taxon>Chaetomiaceae</taxon>
        <taxon>Chaetomium</taxon>
    </lineage>
</organism>
<keyword evidence="5 9" id="KW-0378">Hydrolase</keyword>
<dbReference type="InterPro" id="IPR010126">
    <property type="entry name" value="Esterase_phb"/>
</dbReference>
<keyword evidence="3 9" id="KW-0964">Secreted</keyword>
<reference evidence="10" key="2">
    <citation type="submission" date="2023-06" db="EMBL/GenBank/DDBJ databases">
        <authorList>
            <consortium name="Lawrence Berkeley National Laboratory"/>
            <person name="Mondo S.J."/>
            <person name="Hensen N."/>
            <person name="Bonometti L."/>
            <person name="Westerberg I."/>
            <person name="Brannstrom I.O."/>
            <person name="Guillou S."/>
            <person name="Cros-Aarteil S."/>
            <person name="Calhoun S."/>
            <person name="Haridas S."/>
            <person name="Kuo A."/>
            <person name="Pangilinan J."/>
            <person name="Riley R."/>
            <person name="Labutti K."/>
            <person name="Andreopoulos B."/>
            <person name="Lipzen A."/>
            <person name="Chen C."/>
            <person name="Yanf M."/>
            <person name="Daum C."/>
            <person name="Ng V."/>
            <person name="Clum A."/>
            <person name="Steindorff A."/>
            <person name="Ohm R."/>
            <person name="Martin F."/>
            <person name="Silar P."/>
            <person name="Natvig D."/>
            <person name="Lalanne C."/>
            <person name="Gautier V."/>
            <person name="Ament-Velasquez S.L."/>
            <person name="Kruys A."/>
            <person name="Hutchinson M.I."/>
            <person name="Powell A.J."/>
            <person name="Barry K."/>
            <person name="Miller A.N."/>
            <person name="Grigoriev I.V."/>
            <person name="Debuchy R."/>
            <person name="Gladieux P."/>
            <person name="Thoren M.H."/>
            <person name="Johannesson H."/>
        </authorList>
    </citation>
    <scope>NUCLEOTIDE SEQUENCE</scope>
    <source>
        <strain evidence="10">CBS 333.67</strain>
    </source>
</reference>
<evidence type="ECO:0000256" key="3">
    <source>
        <dbReference type="ARBA" id="ARBA00022525"/>
    </source>
</evidence>
<dbReference type="InterPro" id="IPR050955">
    <property type="entry name" value="Plant_Biomass_Hydrol_Est"/>
</dbReference>
<evidence type="ECO:0000313" key="11">
    <source>
        <dbReference type="Proteomes" id="UP001273166"/>
    </source>
</evidence>
<feature type="chain" id="PRO_5042316669" description="Carboxylic ester hydrolase" evidence="9">
    <location>
        <begin position="23"/>
        <end position="314"/>
    </location>
</feature>
<reference evidence="10" key="1">
    <citation type="journal article" date="2023" name="Mol. Phylogenet. Evol.">
        <title>Genome-scale phylogeny and comparative genomics of the fungal order Sordariales.</title>
        <authorList>
            <person name="Hensen N."/>
            <person name="Bonometti L."/>
            <person name="Westerberg I."/>
            <person name="Brannstrom I.O."/>
            <person name="Guillou S."/>
            <person name="Cros-Aarteil S."/>
            <person name="Calhoun S."/>
            <person name="Haridas S."/>
            <person name="Kuo A."/>
            <person name="Mondo S."/>
            <person name="Pangilinan J."/>
            <person name="Riley R."/>
            <person name="LaButti K."/>
            <person name="Andreopoulos B."/>
            <person name="Lipzen A."/>
            <person name="Chen C."/>
            <person name="Yan M."/>
            <person name="Daum C."/>
            <person name="Ng V."/>
            <person name="Clum A."/>
            <person name="Steindorff A."/>
            <person name="Ohm R.A."/>
            <person name="Martin F."/>
            <person name="Silar P."/>
            <person name="Natvig D.O."/>
            <person name="Lalanne C."/>
            <person name="Gautier V."/>
            <person name="Ament-Velasquez S.L."/>
            <person name="Kruys A."/>
            <person name="Hutchinson M.I."/>
            <person name="Powell A.J."/>
            <person name="Barry K."/>
            <person name="Miller A.N."/>
            <person name="Grigoriev I.V."/>
            <person name="Debuchy R."/>
            <person name="Gladieux P."/>
            <person name="Hiltunen Thoren M."/>
            <person name="Johannesson H."/>
        </authorList>
    </citation>
    <scope>NUCLEOTIDE SEQUENCE</scope>
    <source>
        <strain evidence="10">CBS 333.67</strain>
    </source>
</reference>
<comment type="similarity">
    <text evidence="9">Belongs to the carbohydrate esterase 1 (CE1) family.</text>
</comment>
<keyword evidence="4 9" id="KW-0732">Signal</keyword>
<dbReference type="GO" id="GO:0005576">
    <property type="term" value="C:extracellular region"/>
    <property type="evidence" value="ECO:0007669"/>
    <property type="project" value="UniProtKB-SubCell"/>
</dbReference>
<protein>
    <recommendedName>
        <fullName evidence="9">Carboxylic ester hydrolase</fullName>
        <ecNumber evidence="9">3.1.1.-</ecNumber>
    </recommendedName>
</protein>
<proteinExistence type="inferred from homology"/>
<dbReference type="GO" id="GO:0052689">
    <property type="term" value="F:carboxylic ester hydrolase activity"/>
    <property type="evidence" value="ECO:0007669"/>
    <property type="project" value="UniProtKB-KW"/>
</dbReference>
<accession>A0AAJ0GUN8</accession>
<keyword evidence="2 9" id="KW-0719">Serine esterase</keyword>
<gene>
    <name evidence="10" type="ORF">B0T15DRAFT_491952</name>
</gene>
<keyword evidence="8 9" id="KW-0624">Polysaccharide degradation</keyword>
<keyword evidence="6" id="KW-0325">Glycoprotein</keyword>
<evidence type="ECO:0000256" key="7">
    <source>
        <dbReference type="ARBA" id="ARBA00023277"/>
    </source>
</evidence>
<evidence type="ECO:0000256" key="8">
    <source>
        <dbReference type="ARBA" id="ARBA00023326"/>
    </source>
</evidence>
<comment type="caution">
    <text evidence="10">The sequence shown here is derived from an EMBL/GenBank/DDBJ whole genome shotgun (WGS) entry which is preliminary data.</text>
</comment>
<keyword evidence="7 9" id="KW-0119">Carbohydrate metabolism</keyword>
<dbReference type="Gene3D" id="3.40.50.1820">
    <property type="entry name" value="alpha/beta hydrolase"/>
    <property type="match status" value="1"/>
</dbReference>
<dbReference type="AlphaFoldDB" id="A0AAJ0GUN8"/>
<dbReference type="EMBL" id="JAUDZG010000003">
    <property type="protein sequence ID" value="KAK3306402.1"/>
    <property type="molecule type" value="Genomic_DNA"/>
</dbReference>
<comment type="subcellular location">
    <subcellularLocation>
        <location evidence="1 9">Secreted</location>
    </subcellularLocation>
</comment>
<dbReference type="EC" id="3.1.1.-" evidence="9"/>
<dbReference type="Pfam" id="PF10503">
    <property type="entry name" value="Esterase_PHB"/>
    <property type="match status" value="1"/>
</dbReference>
<dbReference type="PANTHER" id="PTHR43037:SF3">
    <property type="entry name" value="FERULOYL ESTERASE B"/>
    <property type="match status" value="1"/>
</dbReference>
<comment type="function">
    <text evidence="9">Esterase involved in the hydrolysis of xylan, a major structural heterogeneous polysaccharide found in plant biomass representing the second most abundant polysaccharide in the biosphere, after cellulose.</text>
</comment>
<dbReference type="InterPro" id="IPR029058">
    <property type="entry name" value="AB_hydrolase_fold"/>
</dbReference>
<sequence length="314" mass="33719">MKLLSCLSAVLALMGSTGSIVAAHPVFDQLMEPSSPLRRAQAALTRVNDFGPNSSNTKMYIYVPNKLAAKPPVIVAIHYCTGTAQAYYSGSPYAQLADQKGFIVIYPESPYSGTCWDVSSRSALTHNGGGDSNSIANMVTYTLNKYNGDASKVFVTGSSSGAMMTNVMAATYPELFAAGIVYSGTAAGCFYSQSGGVNQWNNSCANGQARGTPEVWAKMVFDMYPGYGGARPKMQIYHGSADTTLYAANYNETIKQWCGVFGYDYTRPDATLPNTPQARYTTYTWGDKLVGVYAQGVGHSVPIRGSDDMKFFGL</sequence>
<evidence type="ECO:0000256" key="4">
    <source>
        <dbReference type="ARBA" id="ARBA00022729"/>
    </source>
</evidence>
<evidence type="ECO:0000256" key="1">
    <source>
        <dbReference type="ARBA" id="ARBA00004613"/>
    </source>
</evidence>
<evidence type="ECO:0000256" key="6">
    <source>
        <dbReference type="ARBA" id="ARBA00023180"/>
    </source>
</evidence>
<dbReference type="GeneID" id="87885649"/>
<evidence type="ECO:0000256" key="9">
    <source>
        <dbReference type="RuleBase" id="RU367147"/>
    </source>
</evidence>
<dbReference type="PANTHER" id="PTHR43037">
    <property type="entry name" value="UNNAMED PRODUCT-RELATED"/>
    <property type="match status" value="1"/>
</dbReference>
<dbReference type="SUPFAM" id="SSF53474">
    <property type="entry name" value="alpha/beta-Hydrolases"/>
    <property type="match status" value="2"/>
</dbReference>